<dbReference type="KEGG" id="aman:B6F84_07720"/>
<dbReference type="OrthoDB" id="4144at2157"/>
<dbReference type="EMBL" id="CP020477">
    <property type="protein sequence ID" value="ARM75925.1"/>
    <property type="molecule type" value="Genomic_DNA"/>
</dbReference>
<dbReference type="Gene3D" id="3.40.1280.10">
    <property type="match status" value="1"/>
</dbReference>
<dbReference type="GeneID" id="41590796"/>
<organism evidence="1 2">
    <name type="scientific">Acidianus manzaensis</name>
    <dbReference type="NCBI Taxonomy" id="282676"/>
    <lineage>
        <taxon>Archaea</taxon>
        <taxon>Thermoproteota</taxon>
        <taxon>Thermoprotei</taxon>
        <taxon>Sulfolobales</taxon>
        <taxon>Sulfolobaceae</taxon>
        <taxon>Acidianus</taxon>
    </lineage>
</organism>
<proteinExistence type="predicted"/>
<protein>
    <submittedName>
        <fullName evidence="1">Uncharacterized protein</fullName>
    </submittedName>
</protein>
<accession>A0A1W6K0A8</accession>
<dbReference type="Proteomes" id="UP000193404">
    <property type="component" value="Chromosome"/>
</dbReference>
<keyword evidence="2" id="KW-1185">Reference proteome</keyword>
<reference evidence="1 2" key="1">
    <citation type="submission" date="2017-03" db="EMBL/GenBank/DDBJ databases">
        <title>Sulfur activation and transportation mechanism of thermophilic Archaea Acidianus manzaensis YN-25.</title>
        <authorList>
            <person name="Ma Y."/>
            <person name="Yang Y."/>
            <person name="Xia J."/>
        </authorList>
    </citation>
    <scope>NUCLEOTIDE SEQUENCE [LARGE SCALE GENOMIC DNA]</scope>
    <source>
        <strain evidence="1 2">YN-25</strain>
    </source>
</reference>
<evidence type="ECO:0000313" key="2">
    <source>
        <dbReference type="Proteomes" id="UP000193404"/>
    </source>
</evidence>
<evidence type="ECO:0000313" key="1">
    <source>
        <dbReference type="EMBL" id="ARM75925.1"/>
    </source>
</evidence>
<dbReference type="STRING" id="282676.B6F84_07720"/>
<dbReference type="AlphaFoldDB" id="A0A1W6K0A8"/>
<dbReference type="InterPro" id="IPR029028">
    <property type="entry name" value="Alpha/beta_knot_MTases"/>
</dbReference>
<dbReference type="SUPFAM" id="SSF75217">
    <property type="entry name" value="alpha/beta knot"/>
    <property type="match status" value="1"/>
</dbReference>
<sequence length="246" mass="28183">MYPFPRHKELNLAIYSSFFSNKSSLTEKTIYSSILFRALIEFRISKLYIIDSNKRIFSLVNKLAMYSLTPPYLKKEISFNKDLGKAGLLSPMNLIYHLVHKFPVEGEIRQGKNGNYGIKNLKVKKKYDTILVINSISGKAIQYPRIYYNGFKIYESSFDELIKKENIIIGSRSGKNPLEYKSQIKKSYEEKGLTLVIGPPEGMLLSLIGKRYLDISFNFIPKQAVSDVRVEEAVISALAVLNFILE</sequence>
<dbReference type="RefSeq" id="WP_148691704.1">
    <property type="nucleotide sequence ID" value="NZ_CP020477.1"/>
</dbReference>
<dbReference type="InterPro" id="IPR029026">
    <property type="entry name" value="tRNA_m1G_MTases_N"/>
</dbReference>
<name>A0A1W6K0A8_9CREN</name>
<gene>
    <name evidence="1" type="ORF">B6F84_07720</name>
</gene>